<dbReference type="AlphaFoldDB" id="A0A5C3R0Y2"/>
<sequence>MPAVQPPSKVLVTGANGYIAVWLVKSLLEKGYAVRGTVRSADKAKQVADILTGYGEKLELVVVEDITKEGAFDEVVQDVDAIEHTASPFHFNAEDPQELIGPAIQGTVGVLKSASQYGKSVKRIVVTSSCASVLTPGLPEPKVFTESDWNEHAIKLVEEKGKDAPNSEKYRASKTLAEKAAWKFYEENKSSVKWDLVTLCPPFVFGPALHHVAAAESLNTSADAFYQSVVMPDYGGKSLDALRAPMSSWVDVRDAALSHVLAIEKEAAGGERLIVASGPFCWQDFIDTANALSPHPMPSKEGILPKGAPGQGKDTVHMVRYDTSKAQRILGIAPKGMEETTRDTLADYESRGW</sequence>
<dbReference type="PANTHER" id="PTHR10366">
    <property type="entry name" value="NAD DEPENDENT EPIMERASE/DEHYDRATASE"/>
    <property type="match status" value="1"/>
</dbReference>
<evidence type="ECO:0000259" key="3">
    <source>
        <dbReference type="Pfam" id="PF01370"/>
    </source>
</evidence>
<proteinExistence type="inferred from homology"/>
<comment type="similarity">
    <text evidence="2">Belongs to the NAD(P)-dependent epimerase/dehydratase family. Dihydroflavonol-4-reductase subfamily.</text>
</comment>
<reference evidence="4 5" key="1">
    <citation type="journal article" date="2019" name="Nat. Ecol. Evol.">
        <title>Megaphylogeny resolves global patterns of mushroom evolution.</title>
        <authorList>
            <person name="Varga T."/>
            <person name="Krizsan K."/>
            <person name="Foldi C."/>
            <person name="Dima B."/>
            <person name="Sanchez-Garcia M."/>
            <person name="Sanchez-Ramirez S."/>
            <person name="Szollosi G.J."/>
            <person name="Szarkandi J.G."/>
            <person name="Papp V."/>
            <person name="Albert L."/>
            <person name="Andreopoulos W."/>
            <person name="Angelini C."/>
            <person name="Antonin V."/>
            <person name="Barry K.W."/>
            <person name="Bougher N.L."/>
            <person name="Buchanan P."/>
            <person name="Buyck B."/>
            <person name="Bense V."/>
            <person name="Catcheside P."/>
            <person name="Chovatia M."/>
            <person name="Cooper J."/>
            <person name="Damon W."/>
            <person name="Desjardin D."/>
            <person name="Finy P."/>
            <person name="Geml J."/>
            <person name="Haridas S."/>
            <person name="Hughes K."/>
            <person name="Justo A."/>
            <person name="Karasinski D."/>
            <person name="Kautmanova I."/>
            <person name="Kiss B."/>
            <person name="Kocsube S."/>
            <person name="Kotiranta H."/>
            <person name="LaButti K.M."/>
            <person name="Lechner B.E."/>
            <person name="Liimatainen K."/>
            <person name="Lipzen A."/>
            <person name="Lukacs Z."/>
            <person name="Mihaltcheva S."/>
            <person name="Morgado L.N."/>
            <person name="Niskanen T."/>
            <person name="Noordeloos M.E."/>
            <person name="Ohm R.A."/>
            <person name="Ortiz-Santana B."/>
            <person name="Ovrebo C."/>
            <person name="Racz N."/>
            <person name="Riley R."/>
            <person name="Savchenko A."/>
            <person name="Shiryaev A."/>
            <person name="Soop K."/>
            <person name="Spirin V."/>
            <person name="Szebenyi C."/>
            <person name="Tomsovsky M."/>
            <person name="Tulloss R.E."/>
            <person name="Uehling J."/>
            <person name="Grigoriev I.V."/>
            <person name="Vagvolgyi C."/>
            <person name="Papp T."/>
            <person name="Martin F.M."/>
            <person name="Miettinen O."/>
            <person name="Hibbett D.S."/>
            <person name="Nagy L.G."/>
        </authorList>
    </citation>
    <scope>NUCLEOTIDE SEQUENCE [LARGE SCALE GENOMIC DNA]</scope>
    <source>
        <strain evidence="4 5">CBS 309.79</strain>
    </source>
</reference>
<organism evidence="4 5">
    <name type="scientific">Pterulicium gracile</name>
    <dbReference type="NCBI Taxonomy" id="1884261"/>
    <lineage>
        <taxon>Eukaryota</taxon>
        <taxon>Fungi</taxon>
        <taxon>Dikarya</taxon>
        <taxon>Basidiomycota</taxon>
        <taxon>Agaricomycotina</taxon>
        <taxon>Agaricomycetes</taxon>
        <taxon>Agaricomycetidae</taxon>
        <taxon>Agaricales</taxon>
        <taxon>Pleurotineae</taxon>
        <taxon>Pterulaceae</taxon>
        <taxon>Pterulicium</taxon>
    </lineage>
</organism>
<evidence type="ECO:0000256" key="1">
    <source>
        <dbReference type="ARBA" id="ARBA00023002"/>
    </source>
</evidence>
<evidence type="ECO:0000256" key="2">
    <source>
        <dbReference type="ARBA" id="ARBA00023445"/>
    </source>
</evidence>
<dbReference type="Pfam" id="PF01370">
    <property type="entry name" value="Epimerase"/>
    <property type="match status" value="1"/>
</dbReference>
<dbReference type="GO" id="GO:0016616">
    <property type="term" value="F:oxidoreductase activity, acting on the CH-OH group of donors, NAD or NADP as acceptor"/>
    <property type="evidence" value="ECO:0007669"/>
    <property type="project" value="TreeGrafter"/>
</dbReference>
<accession>A0A5C3R0Y2</accession>
<dbReference type="OrthoDB" id="2735536at2759"/>
<protein>
    <submittedName>
        <fullName evidence="4">D-lactaldehyde dehydrogenase</fullName>
    </submittedName>
</protein>
<dbReference type="InterPro" id="IPR001509">
    <property type="entry name" value="Epimerase_deHydtase"/>
</dbReference>
<evidence type="ECO:0000313" key="5">
    <source>
        <dbReference type="Proteomes" id="UP000305067"/>
    </source>
</evidence>
<keyword evidence="1" id="KW-0560">Oxidoreductase</keyword>
<dbReference type="Proteomes" id="UP000305067">
    <property type="component" value="Unassembled WGS sequence"/>
</dbReference>
<dbReference type="PANTHER" id="PTHR10366:SF564">
    <property type="entry name" value="STEROL-4-ALPHA-CARBOXYLATE 3-DEHYDROGENASE, DECARBOXYLATING"/>
    <property type="match status" value="1"/>
</dbReference>
<dbReference type="InterPro" id="IPR050425">
    <property type="entry name" value="NAD(P)_dehydrat-like"/>
</dbReference>
<keyword evidence="5" id="KW-1185">Reference proteome</keyword>
<dbReference type="InterPro" id="IPR036291">
    <property type="entry name" value="NAD(P)-bd_dom_sf"/>
</dbReference>
<dbReference type="CDD" id="cd05227">
    <property type="entry name" value="AR_SDR_e"/>
    <property type="match status" value="1"/>
</dbReference>
<dbReference type="SUPFAM" id="SSF51735">
    <property type="entry name" value="NAD(P)-binding Rossmann-fold domains"/>
    <property type="match status" value="1"/>
</dbReference>
<gene>
    <name evidence="4" type="ORF">BDV98DRAFT_600490</name>
</gene>
<dbReference type="EMBL" id="ML178815">
    <property type="protein sequence ID" value="TFL06441.1"/>
    <property type="molecule type" value="Genomic_DNA"/>
</dbReference>
<name>A0A5C3R0Y2_9AGAR</name>
<dbReference type="Gene3D" id="3.40.50.720">
    <property type="entry name" value="NAD(P)-binding Rossmann-like Domain"/>
    <property type="match status" value="1"/>
</dbReference>
<evidence type="ECO:0000313" key="4">
    <source>
        <dbReference type="EMBL" id="TFL06441.1"/>
    </source>
</evidence>
<feature type="domain" description="NAD-dependent epimerase/dehydratase" evidence="3">
    <location>
        <begin position="10"/>
        <end position="270"/>
    </location>
</feature>
<dbReference type="STRING" id="1884261.A0A5C3R0Y2"/>